<sequence>MHSMGKTVNELHAMLKLHEQTLPKSNTPVLNAIRAGKVHKFNKHKKSHAQTAAKGQNHGKGKNKQAYAPKPKIPPPPKRKNPAKDSICHEYHGSMTLVVVLICNTTHGLRASKKLKPWALSLYVGNGQREAVEAIDTSYLCLPSGLEIFLNNCHYASSITRGVIFVSRLYEDGFVNHLVDNAIQVSRNNVVYFYAIPRDGIFEIDLSNSLTNESSVYAISNKRAKLDLDFALLWHCRLGHFSKKCIEKL</sequence>
<feature type="region of interest" description="Disordered" evidence="1">
    <location>
        <begin position="41"/>
        <end position="86"/>
    </location>
</feature>
<name>A0A699LD49_TANCI</name>
<accession>A0A699LD49</accession>
<evidence type="ECO:0008006" key="3">
    <source>
        <dbReference type="Google" id="ProtNLM"/>
    </source>
</evidence>
<proteinExistence type="predicted"/>
<gene>
    <name evidence="2" type="ORF">Tci_700294</name>
</gene>
<reference evidence="2" key="1">
    <citation type="journal article" date="2019" name="Sci. Rep.">
        <title>Draft genome of Tanacetum cinerariifolium, the natural source of mosquito coil.</title>
        <authorList>
            <person name="Yamashiro T."/>
            <person name="Shiraishi A."/>
            <person name="Satake H."/>
            <person name="Nakayama K."/>
        </authorList>
    </citation>
    <scope>NUCLEOTIDE SEQUENCE</scope>
</reference>
<dbReference type="AlphaFoldDB" id="A0A699LD49"/>
<organism evidence="2">
    <name type="scientific">Tanacetum cinerariifolium</name>
    <name type="common">Dalmatian daisy</name>
    <name type="synonym">Chrysanthemum cinerariifolium</name>
    <dbReference type="NCBI Taxonomy" id="118510"/>
    <lineage>
        <taxon>Eukaryota</taxon>
        <taxon>Viridiplantae</taxon>
        <taxon>Streptophyta</taxon>
        <taxon>Embryophyta</taxon>
        <taxon>Tracheophyta</taxon>
        <taxon>Spermatophyta</taxon>
        <taxon>Magnoliopsida</taxon>
        <taxon>eudicotyledons</taxon>
        <taxon>Gunneridae</taxon>
        <taxon>Pentapetalae</taxon>
        <taxon>asterids</taxon>
        <taxon>campanulids</taxon>
        <taxon>Asterales</taxon>
        <taxon>Asteraceae</taxon>
        <taxon>Asteroideae</taxon>
        <taxon>Anthemideae</taxon>
        <taxon>Anthemidinae</taxon>
        <taxon>Tanacetum</taxon>
    </lineage>
</organism>
<evidence type="ECO:0000256" key="1">
    <source>
        <dbReference type="SAM" id="MobiDB-lite"/>
    </source>
</evidence>
<evidence type="ECO:0000313" key="2">
    <source>
        <dbReference type="EMBL" id="GFB28323.1"/>
    </source>
</evidence>
<comment type="caution">
    <text evidence="2">The sequence shown here is derived from an EMBL/GenBank/DDBJ whole genome shotgun (WGS) entry which is preliminary data.</text>
</comment>
<dbReference type="EMBL" id="BKCJ010592739">
    <property type="protein sequence ID" value="GFB28323.1"/>
    <property type="molecule type" value="Genomic_DNA"/>
</dbReference>
<protein>
    <recommendedName>
        <fullName evidence="3">GAG-pre-integrase domain-containing protein</fullName>
    </recommendedName>
</protein>